<dbReference type="InterPro" id="IPR001279">
    <property type="entry name" value="Metallo-B-lactamas"/>
</dbReference>
<accession>A0ABW2Q038</accession>
<evidence type="ECO:0000313" key="3">
    <source>
        <dbReference type="Proteomes" id="UP001596505"/>
    </source>
</evidence>
<dbReference type="InterPro" id="IPR036866">
    <property type="entry name" value="RibonucZ/Hydroxyglut_hydro"/>
</dbReference>
<feature type="domain" description="Metallo-beta-lactamase" evidence="1">
    <location>
        <begin position="16"/>
        <end position="205"/>
    </location>
</feature>
<dbReference type="PANTHER" id="PTHR42951">
    <property type="entry name" value="METALLO-BETA-LACTAMASE DOMAIN-CONTAINING"/>
    <property type="match status" value="1"/>
</dbReference>
<dbReference type="RefSeq" id="WP_380968888.1">
    <property type="nucleotide sequence ID" value="NZ_JBHTCO010000041.1"/>
</dbReference>
<dbReference type="Pfam" id="PF00753">
    <property type="entry name" value="Lactamase_B"/>
    <property type="match status" value="1"/>
</dbReference>
<evidence type="ECO:0000313" key="2">
    <source>
        <dbReference type="EMBL" id="MFC7394918.1"/>
    </source>
</evidence>
<reference evidence="3" key="1">
    <citation type="journal article" date="2019" name="Int. J. Syst. Evol. Microbiol.">
        <title>The Global Catalogue of Microorganisms (GCM) 10K type strain sequencing project: providing services to taxonomists for standard genome sequencing and annotation.</title>
        <authorList>
            <consortium name="The Broad Institute Genomics Platform"/>
            <consortium name="The Broad Institute Genome Sequencing Center for Infectious Disease"/>
            <person name="Wu L."/>
            <person name="Ma J."/>
        </authorList>
    </citation>
    <scope>NUCLEOTIDE SEQUENCE [LARGE SCALE GENOMIC DNA]</scope>
    <source>
        <strain evidence="3">CGMCC 1.16305</strain>
    </source>
</reference>
<organism evidence="2 3">
    <name type="scientific">Scopulibacillus cellulosilyticus</name>
    <dbReference type="NCBI Taxonomy" id="2665665"/>
    <lineage>
        <taxon>Bacteria</taxon>
        <taxon>Bacillati</taxon>
        <taxon>Bacillota</taxon>
        <taxon>Bacilli</taxon>
        <taxon>Bacillales</taxon>
        <taxon>Sporolactobacillaceae</taxon>
        <taxon>Scopulibacillus</taxon>
    </lineage>
</organism>
<protein>
    <submittedName>
        <fullName evidence="2">MBL fold metallo-hydrolase</fullName>
    </submittedName>
</protein>
<dbReference type="PANTHER" id="PTHR42951:SF14">
    <property type="entry name" value="METALLO-BETA-LACTAMASE SUPERFAMILY PROTEIN"/>
    <property type="match status" value="1"/>
</dbReference>
<dbReference type="CDD" id="cd07743">
    <property type="entry name" value="metallo-hydrolase-like_MBL-fold"/>
    <property type="match status" value="1"/>
</dbReference>
<dbReference type="SMART" id="SM00849">
    <property type="entry name" value="Lactamase_B"/>
    <property type="match status" value="1"/>
</dbReference>
<evidence type="ECO:0000259" key="1">
    <source>
        <dbReference type="SMART" id="SM00849"/>
    </source>
</evidence>
<dbReference type="SUPFAM" id="SSF56281">
    <property type="entry name" value="Metallo-hydrolase/oxidoreductase"/>
    <property type="match status" value="1"/>
</dbReference>
<dbReference type="Gene3D" id="3.60.15.10">
    <property type="entry name" value="Ribonuclease Z/Hydroxyacylglutathione hydrolase-like"/>
    <property type="match status" value="1"/>
</dbReference>
<dbReference type="Proteomes" id="UP001596505">
    <property type="component" value="Unassembled WGS sequence"/>
</dbReference>
<name>A0ABW2Q038_9BACL</name>
<gene>
    <name evidence="2" type="ORF">ACFQRG_18560</name>
</gene>
<dbReference type="InterPro" id="IPR050855">
    <property type="entry name" value="NDM-1-like"/>
</dbReference>
<proteinExistence type="predicted"/>
<keyword evidence="3" id="KW-1185">Reference proteome</keyword>
<dbReference type="EMBL" id="JBHTCO010000041">
    <property type="protein sequence ID" value="MFC7394918.1"/>
    <property type="molecule type" value="Genomic_DNA"/>
</dbReference>
<sequence>MELNKITEECYFFHSPVNVGYIRKGSTGILIDAGLDSSASKKVIRQLDERNWPLTHLLITHAHADHFGGAYKILTKRKIITLAPEVEADVLRYPKWEPIYLFQGNEPHESLRNKFIEGQAVQVDEYCHEGPIELGEISIECVSLPGHAENQMGVIYEGILFAADAYMSIETLNKHRIPYLVDLGRTLDSLKKMLELPVRGAVPGHGIFEESFKETIQDNIQFHEDILSRIANILKDESNGLSHEQMIQKVCQEWNIELKALPQWALYRTAITSYLHYLAQTGRVNMFIKQNMLWFIHK</sequence>
<comment type="caution">
    <text evidence="2">The sequence shown here is derived from an EMBL/GenBank/DDBJ whole genome shotgun (WGS) entry which is preliminary data.</text>
</comment>